<proteinExistence type="predicted"/>
<evidence type="ECO:0000313" key="2">
    <source>
        <dbReference type="EMBL" id="SDP36411.1"/>
    </source>
</evidence>
<name>A0A1H0S3J3_MICTS</name>
<dbReference type="Proteomes" id="UP000186456">
    <property type="component" value="Unassembled WGS sequence"/>
</dbReference>
<gene>
    <name evidence="2" type="ORF">SAMN04487788_3182</name>
</gene>
<reference evidence="2 3" key="1">
    <citation type="submission" date="2016-10" db="EMBL/GenBank/DDBJ databases">
        <authorList>
            <person name="de Groot N.N."/>
        </authorList>
    </citation>
    <scope>NUCLEOTIDE SEQUENCE [LARGE SCALE GENOMIC DNA]</scope>
    <source>
        <strain evidence="2 3">StLB037</strain>
    </source>
</reference>
<evidence type="ECO:0000313" key="3">
    <source>
        <dbReference type="Proteomes" id="UP000186456"/>
    </source>
</evidence>
<evidence type="ECO:0000259" key="1">
    <source>
        <dbReference type="Pfam" id="PF13524"/>
    </source>
</evidence>
<feature type="domain" description="Spore protein YkvP/CgeB glycosyl transferase-like" evidence="1">
    <location>
        <begin position="193"/>
        <end position="323"/>
    </location>
</feature>
<accession>A0A1H0S3J3</accession>
<protein>
    <recommendedName>
        <fullName evidence="1">Spore protein YkvP/CgeB glycosyl transferase-like domain-containing protein</fullName>
    </recommendedName>
</protein>
<sequence length="359" mass="40707">MGARILYVPNEHGSARQSGIRTTFSRLRSGGCVSDVRIFSLLWRIREGMAGASQRRELVELAADYRPDIILMQHLGGTGIARDELRELKESCDALIYHEADPYSRFVHALPREAREAGAVADAVFTVGTGTFARNFERAGASDVQWEPSVFDPERFGRERPRANRHRDFDIVMVANRNRPRLRGLPNWRDRIRFVNYMEKRFGSRFAIFGRGWAGPSAQGAVAYSDQSSAIRSGWVSANWDHFAREPKYFSDRLPTSLATGSVHATTAHPGFNQIFPGAEPFLLMSESMVALGDRIEQYLTNVDADERIEREVAAWEFAHRHFRQDDQLVRMLNRGGAGIDQSSYEPLREVRVDALDEM</sequence>
<organism evidence="2 3">
    <name type="scientific">Microbacterium testaceum (strain StLB037)</name>
    <dbReference type="NCBI Taxonomy" id="979556"/>
    <lineage>
        <taxon>Bacteria</taxon>
        <taxon>Bacillati</taxon>
        <taxon>Actinomycetota</taxon>
        <taxon>Actinomycetes</taxon>
        <taxon>Micrococcales</taxon>
        <taxon>Microbacteriaceae</taxon>
        <taxon>Microbacterium</taxon>
    </lineage>
</organism>
<dbReference type="InterPro" id="IPR055259">
    <property type="entry name" value="YkvP/CgeB_Glyco_trans-like"/>
</dbReference>
<dbReference type="EMBL" id="FNJN01000008">
    <property type="protein sequence ID" value="SDP36411.1"/>
    <property type="molecule type" value="Genomic_DNA"/>
</dbReference>
<dbReference type="AlphaFoldDB" id="A0A1H0S3J3"/>
<dbReference type="Pfam" id="PF13524">
    <property type="entry name" value="Glyco_trans_1_2"/>
    <property type="match status" value="1"/>
</dbReference>